<dbReference type="AlphaFoldDB" id="A0A381V1K3"/>
<proteinExistence type="predicted"/>
<sequence>MKQYKLFLLILSISIALFGQKDNYSSFTDGNYIVDGLGVSKLEYERYKDNLDDGVFSQNYDLFGSVRSLYRNDVFDIHIDFDDVDEAGCSWGVSVAPADRYLSVYGITFQDGGANVIDECGNFGVSGHSSPKFLSHYETATPGDVNILFDEPVIRVQINAGKSVTITMTAYDENDNILDESSLQGTSELAPISVETDGIRKVVISGNGIYVLDDLMVQTQNLRGTFQGDYYSAHTDETLIPLGNAFPYSQSGTYTVIDGENGTLETPIEFPFPAISGDGEFLDFIIESDWHTKRPRDMEIFYTAPNGEETVVASWTHPDKYDPEGGCSEDLDDFLENGSHLDCSLATPSYSIGFFNSEISLSQSDSLTLRILSAWSEGGIILSEAWVISGDLCYETVSNSYLSFDGIDDYVEIPDHELLSSNGDDFSVLVKFNSTNISTDMGIVTKFHSVNYKDWGMIINGSELSLEFEHSGNNWRIDTSTILESNQDYAIGFSFNYQTKLIRVYINGVEIVSETLPVNDLSDTDVPLSIGKFGGPYNDRYFQGVIDDLTIWNSVVTSNEIQSHMNGSLTGQENGLVGLWKLNEGSGDMVYDMSGNGNDGTINGATWEELVQEEDCPGYGPSPEFGNFVFSRDDDMIAFDFDSDPVSG</sequence>
<name>A0A381V1K3_9ZZZZ</name>
<dbReference type="EMBL" id="UINC01007574">
    <property type="protein sequence ID" value="SVA34094.1"/>
    <property type="molecule type" value="Genomic_DNA"/>
</dbReference>
<dbReference type="InterPro" id="IPR013320">
    <property type="entry name" value="ConA-like_dom_sf"/>
</dbReference>
<dbReference type="PANTHER" id="PTHR47635">
    <property type="entry name" value="CUB DOMAIN-CONTAINING PROTEIN"/>
    <property type="match status" value="1"/>
</dbReference>
<evidence type="ECO:0008006" key="2">
    <source>
        <dbReference type="Google" id="ProtNLM"/>
    </source>
</evidence>
<feature type="non-terminal residue" evidence="1">
    <location>
        <position position="648"/>
    </location>
</feature>
<protein>
    <recommendedName>
        <fullName evidence="2">LamG-like jellyroll fold domain-containing protein</fullName>
    </recommendedName>
</protein>
<gene>
    <name evidence="1" type="ORF">METZ01_LOCUS86948</name>
</gene>
<dbReference type="Pfam" id="PF13385">
    <property type="entry name" value="Laminin_G_3"/>
    <property type="match status" value="1"/>
</dbReference>
<dbReference type="SUPFAM" id="SSF49899">
    <property type="entry name" value="Concanavalin A-like lectins/glucanases"/>
    <property type="match status" value="1"/>
</dbReference>
<dbReference type="Gene3D" id="2.60.120.200">
    <property type="match status" value="1"/>
</dbReference>
<accession>A0A381V1K3</accession>
<organism evidence="1">
    <name type="scientific">marine metagenome</name>
    <dbReference type="NCBI Taxonomy" id="408172"/>
    <lineage>
        <taxon>unclassified sequences</taxon>
        <taxon>metagenomes</taxon>
        <taxon>ecological metagenomes</taxon>
    </lineage>
</organism>
<evidence type="ECO:0000313" key="1">
    <source>
        <dbReference type="EMBL" id="SVA34094.1"/>
    </source>
</evidence>
<dbReference type="PANTHER" id="PTHR47635:SF2">
    <property type="entry name" value="LAMG-LIKE JELLYROLL FOLD DOMAIN-CONTAINING PROTEIN"/>
    <property type="match status" value="1"/>
</dbReference>
<reference evidence="1" key="1">
    <citation type="submission" date="2018-05" db="EMBL/GenBank/DDBJ databases">
        <authorList>
            <person name="Lanie J.A."/>
            <person name="Ng W.-L."/>
            <person name="Kazmierczak K.M."/>
            <person name="Andrzejewski T.M."/>
            <person name="Davidsen T.M."/>
            <person name="Wayne K.J."/>
            <person name="Tettelin H."/>
            <person name="Glass J.I."/>
            <person name="Rusch D."/>
            <person name="Podicherti R."/>
            <person name="Tsui H.-C.T."/>
            <person name="Winkler M.E."/>
        </authorList>
    </citation>
    <scope>NUCLEOTIDE SEQUENCE</scope>
</reference>